<dbReference type="CDD" id="cd02440">
    <property type="entry name" value="AdoMet_MTases"/>
    <property type="match status" value="1"/>
</dbReference>
<dbReference type="InterPro" id="IPR013216">
    <property type="entry name" value="Methyltransf_11"/>
</dbReference>
<dbReference type="GO" id="GO:0008168">
    <property type="term" value="F:methyltransferase activity"/>
    <property type="evidence" value="ECO:0007669"/>
    <property type="project" value="UniProtKB-KW"/>
</dbReference>
<keyword evidence="2" id="KW-0808">Transferase</keyword>
<organism evidence="2 3">
    <name type="scientific">Novipirellula caenicola</name>
    <dbReference type="NCBI Taxonomy" id="1536901"/>
    <lineage>
        <taxon>Bacteria</taxon>
        <taxon>Pseudomonadati</taxon>
        <taxon>Planctomycetota</taxon>
        <taxon>Planctomycetia</taxon>
        <taxon>Pirellulales</taxon>
        <taxon>Pirellulaceae</taxon>
        <taxon>Novipirellula</taxon>
    </lineage>
</organism>
<feature type="domain" description="Methyltransferase type 11" evidence="1">
    <location>
        <begin position="47"/>
        <end position="143"/>
    </location>
</feature>
<dbReference type="Gene3D" id="3.40.50.150">
    <property type="entry name" value="Vaccinia Virus protein VP39"/>
    <property type="match status" value="1"/>
</dbReference>
<keyword evidence="2" id="KW-0489">Methyltransferase</keyword>
<reference evidence="2 3" key="1">
    <citation type="submission" date="2024-02" db="EMBL/GenBank/DDBJ databases">
        <title>Rhodopirellula caenicola NBRC 110016.</title>
        <authorList>
            <person name="Ichikawa N."/>
            <person name="Katano-Makiyama Y."/>
            <person name="Hidaka K."/>
        </authorList>
    </citation>
    <scope>NUCLEOTIDE SEQUENCE [LARGE SCALE GENOMIC DNA]</scope>
    <source>
        <strain evidence="2 3">NBRC 110016</strain>
    </source>
</reference>
<proteinExistence type="predicted"/>
<name>A0ABP9VMI8_9BACT</name>
<sequence>MDAKQHETLTIEQFTQQAIPFAKLPGHSTALDILADLACPDENTIMLDVACGPGIVACHFAPSVRHVTGLDLTPEMIRQATQLQAERGITNANWIEGTALPLPFDDNEFSLVLTRYSFHHFRQPAAVMKELIRVCMPGGRVVVADVSLPKPQTVNYDKLEMLRDPSHVHALSRDEFSALFLDSALSSVQFAEYKVDLALEDQIQASFPVEGGAERIRRMIREDVGVNLYGVNAYFDSGSLRYSIPIVVGAATKNG</sequence>
<dbReference type="InterPro" id="IPR029063">
    <property type="entry name" value="SAM-dependent_MTases_sf"/>
</dbReference>
<protein>
    <submittedName>
        <fullName evidence="2">2-methoxy-6-polyprenyl-1,4-benzoquinol methylase, mitochondrial</fullName>
    </submittedName>
</protein>
<dbReference type="PANTHER" id="PTHR43591">
    <property type="entry name" value="METHYLTRANSFERASE"/>
    <property type="match status" value="1"/>
</dbReference>
<evidence type="ECO:0000313" key="3">
    <source>
        <dbReference type="Proteomes" id="UP001416858"/>
    </source>
</evidence>
<dbReference type="SUPFAM" id="SSF53335">
    <property type="entry name" value="S-adenosyl-L-methionine-dependent methyltransferases"/>
    <property type="match status" value="1"/>
</dbReference>
<dbReference type="Pfam" id="PF08241">
    <property type="entry name" value="Methyltransf_11"/>
    <property type="match status" value="1"/>
</dbReference>
<dbReference type="Proteomes" id="UP001416858">
    <property type="component" value="Unassembled WGS sequence"/>
</dbReference>
<dbReference type="EMBL" id="BAABRO010000001">
    <property type="protein sequence ID" value="GAA5504623.1"/>
    <property type="molecule type" value="Genomic_DNA"/>
</dbReference>
<accession>A0ABP9VMI8</accession>
<dbReference type="GO" id="GO:0032259">
    <property type="term" value="P:methylation"/>
    <property type="evidence" value="ECO:0007669"/>
    <property type="project" value="UniProtKB-KW"/>
</dbReference>
<evidence type="ECO:0000313" key="2">
    <source>
        <dbReference type="EMBL" id="GAA5504623.1"/>
    </source>
</evidence>
<keyword evidence="3" id="KW-1185">Reference proteome</keyword>
<dbReference type="RefSeq" id="WP_345681686.1">
    <property type="nucleotide sequence ID" value="NZ_BAABRO010000001.1"/>
</dbReference>
<gene>
    <name evidence="2" type="primary">COQ5_1</name>
    <name evidence="2" type="ORF">Rcae01_00062</name>
</gene>
<comment type="caution">
    <text evidence="2">The sequence shown here is derived from an EMBL/GenBank/DDBJ whole genome shotgun (WGS) entry which is preliminary data.</text>
</comment>
<evidence type="ECO:0000259" key="1">
    <source>
        <dbReference type="Pfam" id="PF08241"/>
    </source>
</evidence>